<dbReference type="PROSITE" id="PS00626">
    <property type="entry name" value="RCC1_2"/>
    <property type="match status" value="3"/>
</dbReference>
<dbReference type="PANTHER" id="PTHR22870:SF388">
    <property type="entry name" value="CLARET, ISOFORM A"/>
    <property type="match status" value="1"/>
</dbReference>
<proteinExistence type="predicted"/>
<dbReference type="InterPro" id="IPR051210">
    <property type="entry name" value="Ub_ligase/GEF_domain"/>
</dbReference>
<keyword evidence="4" id="KW-0862">Zinc</keyword>
<evidence type="ECO:0000256" key="6">
    <source>
        <dbReference type="PROSITE-ProRule" id="PRU00235"/>
    </source>
</evidence>
<feature type="repeat" description="RCC1" evidence="6">
    <location>
        <begin position="334"/>
        <end position="385"/>
    </location>
</feature>
<dbReference type="PANTHER" id="PTHR22870">
    <property type="entry name" value="REGULATOR OF CHROMOSOME CONDENSATION"/>
    <property type="match status" value="1"/>
</dbReference>
<dbReference type="SUPFAM" id="SSF57903">
    <property type="entry name" value="FYVE/PHD zinc finger"/>
    <property type="match status" value="1"/>
</dbReference>
<evidence type="ECO:0000256" key="5">
    <source>
        <dbReference type="PROSITE-ProRule" id="PRU00091"/>
    </source>
</evidence>
<feature type="repeat" description="RCC1" evidence="6">
    <location>
        <begin position="386"/>
        <end position="440"/>
    </location>
</feature>
<gene>
    <name evidence="8" type="primary">UVR8</name>
    <name evidence="8" type="ORF">AWC38_SpisGene19772</name>
</gene>
<dbReference type="EMBL" id="LSMT01000588">
    <property type="protein sequence ID" value="PFX15983.1"/>
    <property type="molecule type" value="Genomic_DNA"/>
</dbReference>
<evidence type="ECO:0000313" key="9">
    <source>
        <dbReference type="Proteomes" id="UP000225706"/>
    </source>
</evidence>
<sequence length="623" mass="68668">MASCSPNSADSSESHVMSIFKMTKGSAMLKVKRHGTPQIKKFVLSRDLSHVQWGTPKNKGEKSVLTAQMTELMKGQTTKVFQNYPVPQRESMSFSVVYKIGRSLQTIDVVCFDKQQFDTWTSGLQALMNGFNDRKAIDELYKSGKYGDDIDNHRAPLSEEIPLQLMAPNGQQCNEDACDLYTWGNGSTGMLGHGENAEENVPKVVEALQSKDVKRVVCGTTHTVVLTNEGEVFSWGSGYGGKLGQGHLRDRSTPLRVATLKEMKMTTIACHEFHTAAVCATGELYTWGQGGPRLGYESAARKEILPRLVEGLEEHRVSHVACGLAHTLVCTKNGQCFAFGDNEFGQLGIEGPSISYEPMRAQELESHHILYVACGAHHSAVLSDTGCLWTWGDNRSGQLGVENLSFSCNPILLSTWPELRNQVIIDVSCGDKHTVFLSKKGKLFGMGDNTDNQLGINQKNKSGETISRVNVPTRIHLSAHFRASKPIQLSCGASHTAAVTESGEIFTWGKGKAGRLGHGDTRDRPVPCELDMDGKRVRYVECGNTHTACLVTRAWVSEDLVKNCMACKTKFSLVNRKHHCRKCGGVYCASCTSKRTPVLHLPGYRIPRRVCDRCYTVLLDDET</sequence>
<comment type="caution">
    <text evidence="8">The sequence shown here is derived from an EMBL/GenBank/DDBJ whole genome shotgun (WGS) entry which is preliminary data.</text>
</comment>
<dbReference type="PRINTS" id="PR00633">
    <property type="entry name" value="RCCNDNSATION"/>
</dbReference>
<dbReference type="SUPFAM" id="SSF50729">
    <property type="entry name" value="PH domain-like"/>
    <property type="match status" value="1"/>
</dbReference>
<dbReference type="OrthoDB" id="10253607at2759"/>
<dbReference type="PROSITE" id="PS50012">
    <property type="entry name" value="RCC1_3"/>
    <property type="match status" value="7"/>
</dbReference>
<keyword evidence="3 5" id="KW-0863">Zinc-finger</keyword>
<name>A0A2B4RGM6_STYPI</name>
<dbReference type="SMART" id="SM00064">
    <property type="entry name" value="FYVE"/>
    <property type="match status" value="1"/>
</dbReference>
<dbReference type="Pfam" id="PF01363">
    <property type="entry name" value="FYVE"/>
    <property type="match status" value="1"/>
</dbReference>
<reference evidence="9" key="1">
    <citation type="journal article" date="2017" name="bioRxiv">
        <title>Comparative analysis of the genomes of Stylophora pistillata and Acropora digitifera provides evidence for extensive differences between species of corals.</title>
        <authorList>
            <person name="Voolstra C.R."/>
            <person name="Li Y."/>
            <person name="Liew Y.J."/>
            <person name="Baumgarten S."/>
            <person name="Zoccola D."/>
            <person name="Flot J.-F."/>
            <person name="Tambutte S."/>
            <person name="Allemand D."/>
            <person name="Aranda M."/>
        </authorList>
    </citation>
    <scope>NUCLEOTIDE SEQUENCE [LARGE SCALE GENOMIC DNA]</scope>
</reference>
<evidence type="ECO:0000256" key="3">
    <source>
        <dbReference type="ARBA" id="ARBA00022771"/>
    </source>
</evidence>
<keyword evidence="2" id="KW-0677">Repeat</keyword>
<keyword evidence="8" id="KW-0675">Receptor</keyword>
<organism evidence="8 9">
    <name type="scientific">Stylophora pistillata</name>
    <name type="common">Smooth cauliflower coral</name>
    <dbReference type="NCBI Taxonomy" id="50429"/>
    <lineage>
        <taxon>Eukaryota</taxon>
        <taxon>Metazoa</taxon>
        <taxon>Cnidaria</taxon>
        <taxon>Anthozoa</taxon>
        <taxon>Hexacorallia</taxon>
        <taxon>Scleractinia</taxon>
        <taxon>Astrocoeniina</taxon>
        <taxon>Pocilloporidae</taxon>
        <taxon>Stylophora</taxon>
    </lineage>
</organism>
<dbReference type="SUPFAM" id="SSF50985">
    <property type="entry name" value="RCC1/BLIP-II"/>
    <property type="match status" value="2"/>
</dbReference>
<feature type="repeat" description="RCC1" evidence="6">
    <location>
        <begin position="282"/>
        <end position="333"/>
    </location>
</feature>
<evidence type="ECO:0000256" key="1">
    <source>
        <dbReference type="ARBA" id="ARBA00022723"/>
    </source>
</evidence>
<dbReference type="Pfam" id="PF25390">
    <property type="entry name" value="WD40_RLD"/>
    <property type="match status" value="1"/>
</dbReference>
<dbReference type="InterPro" id="IPR000306">
    <property type="entry name" value="Znf_FYVE"/>
</dbReference>
<dbReference type="Gene3D" id="2.130.10.30">
    <property type="entry name" value="Regulator of chromosome condensation 1/beta-lactamase-inhibitor protein II"/>
    <property type="match status" value="3"/>
</dbReference>
<dbReference type="InterPro" id="IPR000408">
    <property type="entry name" value="Reg_chr_condens"/>
</dbReference>
<dbReference type="InterPro" id="IPR013083">
    <property type="entry name" value="Znf_RING/FYVE/PHD"/>
</dbReference>
<dbReference type="GO" id="GO:0008270">
    <property type="term" value="F:zinc ion binding"/>
    <property type="evidence" value="ECO:0007669"/>
    <property type="project" value="UniProtKB-KW"/>
</dbReference>
<evidence type="ECO:0000313" key="8">
    <source>
        <dbReference type="EMBL" id="PFX15983.1"/>
    </source>
</evidence>
<evidence type="ECO:0000256" key="4">
    <source>
        <dbReference type="ARBA" id="ARBA00022833"/>
    </source>
</evidence>
<dbReference type="STRING" id="50429.A0A2B4RGM6"/>
<dbReference type="InterPro" id="IPR011993">
    <property type="entry name" value="PH-like_dom_sf"/>
</dbReference>
<accession>A0A2B4RGM6</accession>
<dbReference type="InterPro" id="IPR011011">
    <property type="entry name" value="Znf_FYVE_PHD"/>
</dbReference>
<feature type="domain" description="FYVE-type" evidence="7">
    <location>
        <begin position="558"/>
        <end position="619"/>
    </location>
</feature>
<feature type="repeat" description="RCC1" evidence="6">
    <location>
        <begin position="178"/>
        <end position="229"/>
    </location>
</feature>
<protein>
    <submittedName>
        <fullName evidence="8">Ultraviolet-B receptor UVR8</fullName>
    </submittedName>
</protein>
<keyword evidence="1" id="KW-0479">Metal-binding</keyword>
<dbReference type="InterPro" id="IPR017455">
    <property type="entry name" value="Znf_FYVE-rel"/>
</dbReference>
<dbReference type="PROSITE" id="PS50178">
    <property type="entry name" value="ZF_FYVE"/>
    <property type="match status" value="1"/>
</dbReference>
<keyword evidence="9" id="KW-1185">Reference proteome</keyword>
<evidence type="ECO:0000256" key="2">
    <source>
        <dbReference type="ARBA" id="ARBA00022737"/>
    </source>
</evidence>
<feature type="repeat" description="RCC1" evidence="6">
    <location>
        <begin position="230"/>
        <end position="281"/>
    </location>
</feature>
<dbReference type="AlphaFoldDB" id="A0A2B4RGM6"/>
<dbReference type="InterPro" id="IPR009091">
    <property type="entry name" value="RCC1/BLIP-II"/>
</dbReference>
<dbReference type="Proteomes" id="UP000225706">
    <property type="component" value="Unassembled WGS sequence"/>
</dbReference>
<dbReference type="Gene3D" id="3.30.40.10">
    <property type="entry name" value="Zinc/RING finger domain, C3HC4 (zinc finger)"/>
    <property type="match status" value="1"/>
</dbReference>
<feature type="repeat" description="RCC1" evidence="6">
    <location>
        <begin position="441"/>
        <end position="502"/>
    </location>
</feature>
<evidence type="ECO:0000259" key="7">
    <source>
        <dbReference type="PROSITE" id="PS50178"/>
    </source>
</evidence>
<dbReference type="Gene3D" id="2.30.29.30">
    <property type="entry name" value="Pleckstrin-homology domain (PH domain)/Phosphotyrosine-binding domain (PTB)"/>
    <property type="match status" value="1"/>
</dbReference>
<dbReference type="InterPro" id="IPR058923">
    <property type="entry name" value="RCC1-like_dom"/>
</dbReference>
<feature type="repeat" description="RCC1" evidence="6">
    <location>
        <begin position="503"/>
        <end position="553"/>
    </location>
</feature>